<dbReference type="Gene3D" id="6.10.250.3170">
    <property type="match status" value="1"/>
</dbReference>
<dbReference type="PANTHER" id="PTHR21656:SF2">
    <property type="entry name" value="MALE-SPECIFIC LETHAL 1 HOMOLOG"/>
    <property type="match status" value="1"/>
</dbReference>
<dbReference type="Pfam" id="PF15275">
    <property type="entry name" value="PEHE"/>
    <property type="match status" value="1"/>
</dbReference>
<dbReference type="InterPro" id="IPR003903">
    <property type="entry name" value="UIM_dom"/>
</dbReference>
<dbReference type="Proteomes" id="UP001164746">
    <property type="component" value="Chromosome 1"/>
</dbReference>
<sequence length="780" mass="89847">MGCSSSLVFPPSYPRKEEIRIRHTAMKNIDKYFYRLYEQIKVQQKPEEVIHIRDGVEKIAHTLLGLVSDTHPRFKVTEDGFLKIGSFYEGSKLRFPDQFDFVAVLDQLSEKEDNIKVEDLNSPENGFNVRLYVKNNKDNAKFIATWSKWINGDYIVGQKSNTQKREGLLDNFFKCLKAVFHLLPCVETTFGSLTTEGGPILDGTAVKVQLLLTQKWEIYRESKRFEGETHHSVSFSLTPTIRWRKIKDVLFADDSVSDDIFKEAVSHDSFLLVPNEYGNFNKWFPEAETRIMKSLTPNHTKTFCILKTPDGTTVIYRHAIIKSEQEVTQDNDVTGLYEFAIQDLIKHDLKFWIGEKENLLDTHALMRRQVTGLGMLYPSRSRSTAHPSWQRRRCTKSAAKVDGEYDPDLALAIQESLKQAEIDALKARERQNESVAKIQNNCLKENPGKANRNASTVVEPSSETNQLKDLVCAHMDLIQQQQDVLNQKDRTIKSLRTENNALQCRLQRMERRMALLKQKEDMSGSPHIVNSPPPKPGTMSFTEPLVMPMEKTVHKKKSDLSSVSKRTPVADLTRPVLHKSYHACVDISKTKNRDSDRKRKLGSSATTTSEGDNNTLETNNAYFVTYYEPLAEEVDTDLGKDLISGANAQKEVEVPTFRIKTYTNLYVIEGTEDHEDETFMQRHHKPELEEKRRKRWDDQRHREEMMYARLRERQEQRNKKAKLEDPVEAFTPCLDDISHIEVLDKIPVTAFGQPIPFAKEESFSLPWTPKPSSSTRLRQK</sequence>
<dbReference type="PANTHER" id="PTHR21656">
    <property type="entry name" value="MALE-SPECIFIC LETHAL-1 PROTEIN"/>
    <property type="match status" value="1"/>
</dbReference>
<proteinExistence type="predicted"/>
<evidence type="ECO:0000313" key="3">
    <source>
        <dbReference type="EMBL" id="WAQ95017.1"/>
    </source>
</evidence>
<dbReference type="PROSITE" id="PS50330">
    <property type="entry name" value="UIM"/>
    <property type="match status" value="1"/>
</dbReference>
<protein>
    <submittedName>
        <fullName evidence="3">MSL1-like protein</fullName>
    </submittedName>
</protein>
<organism evidence="3 4">
    <name type="scientific">Mya arenaria</name>
    <name type="common">Soft-shell clam</name>
    <dbReference type="NCBI Taxonomy" id="6604"/>
    <lineage>
        <taxon>Eukaryota</taxon>
        <taxon>Metazoa</taxon>
        <taxon>Spiralia</taxon>
        <taxon>Lophotrochozoa</taxon>
        <taxon>Mollusca</taxon>
        <taxon>Bivalvia</taxon>
        <taxon>Autobranchia</taxon>
        <taxon>Heteroconchia</taxon>
        <taxon>Euheterodonta</taxon>
        <taxon>Imparidentia</taxon>
        <taxon>Neoheterodontei</taxon>
        <taxon>Myida</taxon>
        <taxon>Myoidea</taxon>
        <taxon>Myidae</taxon>
        <taxon>Mya</taxon>
    </lineage>
</organism>
<dbReference type="PROSITE" id="PS52052">
    <property type="entry name" value="PEHE"/>
    <property type="match status" value="1"/>
</dbReference>
<dbReference type="InterPro" id="IPR029332">
    <property type="entry name" value="PEHE_dom"/>
</dbReference>
<dbReference type="Gene3D" id="1.20.5.170">
    <property type="match status" value="1"/>
</dbReference>
<evidence type="ECO:0000313" key="4">
    <source>
        <dbReference type="Proteomes" id="UP001164746"/>
    </source>
</evidence>
<evidence type="ECO:0000259" key="2">
    <source>
        <dbReference type="PROSITE" id="PS52052"/>
    </source>
</evidence>
<name>A0ABY7DBH6_MYAAR</name>
<feature type="region of interest" description="Disordered" evidence="1">
    <location>
        <begin position="518"/>
        <end position="537"/>
    </location>
</feature>
<feature type="compositionally biased region" description="Polar residues" evidence="1">
    <location>
        <begin position="603"/>
        <end position="616"/>
    </location>
</feature>
<keyword evidence="4" id="KW-1185">Reference proteome</keyword>
<feature type="domain" description="PEHE" evidence="2">
    <location>
        <begin position="651"/>
        <end position="767"/>
    </location>
</feature>
<feature type="region of interest" description="Disordered" evidence="1">
    <location>
        <begin position="761"/>
        <end position="780"/>
    </location>
</feature>
<feature type="compositionally biased region" description="Polar residues" evidence="1">
    <location>
        <begin position="770"/>
        <end position="780"/>
    </location>
</feature>
<accession>A0ABY7DBH6</accession>
<dbReference type="InterPro" id="IPR026711">
    <property type="entry name" value="Msl-1"/>
</dbReference>
<dbReference type="Gene3D" id="3.30.460.90">
    <property type="match status" value="1"/>
</dbReference>
<reference evidence="3" key="1">
    <citation type="submission" date="2022-11" db="EMBL/GenBank/DDBJ databases">
        <title>Centuries of genome instability and evolution in soft-shell clam transmissible cancer (bioRxiv).</title>
        <authorList>
            <person name="Hart S.F.M."/>
            <person name="Yonemitsu M.A."/>
            <person name="Giersch R.M."/>
            <person name="Beal B.F."/>
            <person name="Arriagada G."/>
            <person name="Davis B.W."/>
            <person name="Ostrander E.A."/>
            <person name="Goff S.P."/>
            <person name="Metzger M.J."/>
        </authorList>
    </citation>
    <scope>NUCLEOTIDE SEQUENCE</scope>
    <source>
        <strain evidence="3">MELC-2E11</strain>
        <tissue evidence="3">Siphon/mantle</tissue>
    </source>
</reference>
<dbReference type="SMART" id="SM01300">
    <property type="entry name" value="PEHE"/>
    <property type="match status" value="1"/>
</dbReference>
<evidence type="ECO:0000256" key="1">
    <source>
        <dbReference type="SAM" id="MobiDB-lite"/>
    </source>
</evidence>
<gene>
    <name evidence="3" type="ORF">MAR_007488</name>
</gene>
<dbReference type="EMBL" id="CP111012">
    <property type="protein sequence ID" value="WAQ95017.1"/>
    <property type="molecule type" value="Genomic_DNA"/>
</dbReference>
<feature type="compositionally biased region" description="Basic and acidic residues" evidence="1">
    <location>
        <begin position="588"/>
        <end position="597"/>
    </location>
</feature>
<feature type="region of interest" description="Disordered" evidence="1">
    <location>
        <begin position="588"/>
        <end position="616"/>
    </location>
</feature>